<evidence type="ECO:0000256" key="9">
    <source>
        <dbReference type="ARBA" id="ARBA00023136"/>
    </source>
</evidence>
<proteinExistence type="inferred from homology"/>
<dbReference type="InterPro" id="IPR007290">
    <property type="entry name" value="Arv1"/>
</dbReference>
<feature type="transmembrane region" description="Helical" evidence="10">
    <location>
        <begin position="299"/>
        <end position="317"/>
    </location>
</feature>
<organism evidence="11 12">
    <name type="scientific">Mycosarcoma maydis</name>
    <name type="common">Corn smut fungus</name>
    <name type="synonym">Ustilago maydis</name>
    <dbReference type="NCBI Taxonomy" id="5270"/>
    <lineage>
        <taxon>Eukaryota</taxon>
        <taxon>Fungi</taxon>
        <taxon>Dikarya</taxon>
        <taxon>Basidiomycota</taxon>
        <taxon>Ustilaginomycotina</taxon>
        <taxon>Ustilaginomycetes</taxon>
        <taxon>Ustilaginales</taxon>
        <taxon>Ustilaginaceae</taxon>
        <taxon>Mycosarcoma</taxon>
    </lineage>
</organism>
<evidence type="ECO:0000256" key="3">
    <source>
        <dbReference type="ARBA" id="ARBA00022448"/>
    </source>
</evidence>
<sequence>MPVCIHCATPIESLYMRYGKDHIVLSPCSSSICSPTPACTSTCSTSPSDTATATGPAAGSASAAILADEYLEHDLPIVIIDLLLAKSQAYRHLLFNRSSIFNPTPDQAAKTTGQAPKKLKWGHVFAVLKRFVALCLVDAYIRWFYLCVHPSLPPAGGAELTKNRAANVMERMQRWVPMQAGMFFASVFTARSEHAEREMGAVGVVCSAAPLWLSNSASVRLAMSSDVMVPTLISYINVLMLTIIEASVLHFCVALLTHLTIRYLLSTQSPTSSKPTKSSAKPPLALDSHLADPLLPTQALLLSQLSPLILLLFVLLWNTKFPRPTTPTWSTSSDTSAFSKRRIVWIIRTFLASLNAGVALATCLPSTAAHKRKTCIHTLAPAAILAAAWSAQALISAWLYTCLE</sequence>
<evidence type="ECO:0000256" key="6">
    <source>
        <dbReference type="ARBA" id="ARBA00022989"/>
    </source>
</evidence>
<dbReference type="EMBL" id="CM003141">
    <property type="protein sequence ID" value="KIS71188.1"/>
    <property type="molecule type" value="Genomic_DNA"/>
</dbReference>
<dbReference type="GeneID" id="23567184"/>
<keyword evidence="3 10" id="KW-0813">Transport</keyword>
<dbReference type="KEGG" id="uma:UMAG_11279"/>
<keyword evidence="5 10" id="KW-0256">Endoplasmic reticulum</keyword>
<evidence type="ECO:0000313" key="11">
    <source>
        <dbReference type="EMBL" id="KIS71188.1"/>
    </source>
</evidence>
<keyword evidence="12" id="KW-1185">Reference proteome</keyword>
<dbReference type="PANTHER" id="PTHR14467:SF0">
    <property type="entry name" value="PROTEIN ARV1"/>
    <property type="match status" value="1"/>
</dbReference>
<gene>
    <name evidence="11" type="ORF">UMAG_11279</name>
</gene>
<dbReference type="GO" id="GO:0032541">
    <property type="term" value="C:cortical endoplasmic reticulum"/>
    <property type="evidence" value="ECO:0000318"/>
    <property type="project" value="GO_Central"/>
</dbReference>
<keyword evidence="4 10" id="KW-0812">Transmembrane</keyword>
<name>A0A0D1CXV0_MYCMD</name>
<protein>
    <recommendedName>
        <fullName evidence="10">Protein ARV</fullName>
    </recommendedName>
</protein>
<dbReference type="GO" id="GO:0032366">
    <property type="term" value="P:intracellular sterol transport"/>
    <property type="evidence" value="ECO:0000318"/>
    <property type="project" value="GO_Central"/>
</dbReference>
<comment type="function">
    <text evidence="10">Mediator of sterol homeostasis involved in sterol uptake, trafficking and distribution into membranes.</text>
</comment>
<dbReference type="VEuPathDB" id="FungiDB:UMAG_11279"/>
<evidence type="ECO:0000313" key="12">
    <source>
        <dbReference type="Proteomes" id="UP000000561"/>
    </source>
</evidence>
<dbReference type="RefSeq" id="XP_011387402.1">
    <property type="nucleotide sequence ID" value="XM_011389100.1"/>
</dbReference>
<keyword evidence="9 10" id="KW-0472">Membrane</keyword>
<dbReference type="eggNOG" id="ENOG502RB61">
    <property type="taxonomic scope" value="Eukaryota"/>
</dbReference>
<keyword evidence="7 10" id="KW-0445">Lipid transport</keyword>
<dbReference type="GO" id="GO:0006665">
    <property type="term" value="P:sphingolipid metabolic process"/>
    <property type="evidence" value="ECO:0000318"/>
    <property type="project" value="GO_Central"/>
</dbReference>
<evidence type="ECO:0000256" key="8">
    <source>
        <dbReference type="ARBA" id="ARBA00023098"/>
    </source>
</evidence>
<keyword evidence="10" id="KW-0746">Sphingolipid metabolism</keyword>
<dbReference type="OrthoDB" id="2192830at2759"/>
<evidence type="ECO:0000256" key="10">
    <source>
        <dbReference type="RuleBase" id="RU368065"/>
    </source>
</evidence>
<dbReference type="GO" id="GO:0000139">
    <property type="term" value="C:Golgi membrane"/>
    <property type="evidence" value="ECO:0007669"/>
    <property type="project" value="UniProtKB-SubCell"/>
</dbReference>
<dbReference type="Proteomes" id="UP000000561">
    <property type="component" value="Chromosome 2"/>
</dbReference>
<dbReference type="GO" id="GO:0097036">
    <property type="term" value="P:regulation of plasma membrane sterol distribution"/>
    <property type="evidence" value="ECO:0000318"/>
    <property type="project" value="GO_Central"/>
</dbReference>
<dbReference type="GO" id="GO:0005794">
    <property type="term" value="C:Golgi apparatus"/>
    <property type="evidence" value="ECO:0000318"/>
    <property type="project" value="GO_Central"/>
</dbReference>
<dbReference type="GO" id="GO:0005789">
    <property type="term" value="C:endoplasmic reticulum membrane"/>
    <property type="evidence" value="ECO:0007669"/>
    <property type="project" value="UniProtKB-SubCell"/>
</dbReference>
<dbReference type="AlphaFoldDB" id="A0A0D1CXV0"/>
<feature type="transmembrane region" description="Helical" evidence="10">
    <location>
        <begin position="343"/>
        <end position="364"/>
    </location>
</feature>
<reference evidence="11 12" key="1">
    <citation type="journal article" date="2006" name="Nature">
        <title>Insights from the genome of the biotrophic fungal plant pathogen Ustilago maydis.</title>
        <authorList>
            <person name="Kamper J."/>
            <person name="Kahmann R."/>
            <person name="Bolker M."/>
            <person name="Ma L.J."/>
            <person name="Brefort T."/>
            <person name="Saville B.J."/>
            <person name="Banuett F."/>
            <person name="Kronstad J.W."/>
            <person name="Gold S.E."/>
            <person name="Muller O."/>
            <person name="Perlin M.H."/>
            <person name="Wosten H.A."/>
            <person name="de Vries R."/>
            <person name="Ruiz-Herrera J."/>
            <person name="Reynaga-Pena C.G."/>
            <person name="Snetselaar K."/>
            <person name="McCann M."/>
            <person name="Perez-Martin J."/>
            <person name="Feldbrugge M."/>
            <person name="Basse C.W."/>
            <person name="Steinberg G."/>
            <person name="Ibeas J.I."/>
            <person name="Holloman W."/>
            <person name="Guzman P."/>
            <person name="Farman M."/>
            <person name="Stajich J.E."/>
            <person name="Sentandreu R."/>
            <person name="Gonzalez-Prieto J.M."/>
            <person name="Kennell J.C."/>
            <person name="Molina L."/>
            <person name="Schirawski J."/>
            <person name="Mendoza-Mendoza A."/>
            <person name="Greilinger D."/>
            <person name="Munch K."/>
            <person name="Rossel N."/>
            <person name="Scherer M."/>
            <person name="Vranes M."/>
            <person name="Ladendorf O."/>
            <person name="Vincon V."/>
            <person name="Fuchs U."/>
            <person name="Sandrock B."/>
            <person name="Meng S."/>
            <person name="Ho E.C."/>
            <person name="Cahill M.J."/>
            <person name="Boyce K.J."/>
            <person name="Klose J."/>
            <person name="Klosterman S.J."/>
            <person name="Deelstra H.J."/>
            <person name="Ortiz-Castellanos L."/>
            <person name="Li W."/>
            <person name="Sanchez-Alonso P."/>
            <person name="Schreier P.H."/>
            <person name="Hauser-Hahn I."/>
            <person name="Vaupel M."/>
            <person name="Koopmann E."/>
            <person name="Friedrich G."/>
            <person name="Voss H."/>
            <person name="Schluter T."/>
            <person name="Margolis J."/>
            <person name="Platt D."/>
            <person name="Swimmer C."/>
            <person name="Gnirke A."/>
            <person name="Chen F."/>
            <person name="Vysotskaia V."/>
            <person name="Mannhaupt G."/>
            <person name="Guldener U."/>
            <person name="Munsterkotter M."/>
            <person name="Haase D."/>
            <person name="Oesterheld M."/>
            <person name="Mewes H.W."/>
            <person name="Mauceli E.W."/>
            <person name="DeCaprio D."/>
            <person name="Wade C.M."/>
            <person name="Butler J."/>
            <person name="Young S."/>
            <person name="Jaffe D.B."/>
            <person name="Calvo S."/>
            <person name="Nusbaum C."/>
            <person name="Galagan J."/>
            <person name="Birren B.W."/>
        </authorList>
    </citation>
    <scope>NUCLEOTIDE SEQUENCE [LARGE SCALE GENOMIC DNA]</scope>
    <source>
        <strain evidence="12">DSM 14603 / FGSC 9021 / UM521</strain>
    </source>
</reference>
<dbReference type="Pfam" id="PF04161">
    <property type="entry name" value="Arv1"/>
    <property type="match status" value="1"/>
</dbReference>
<feature type="transmembrane region" description="Helical" evidence="10">
    <location>
        <begin position="376"/>
        <end position="400"/>
    </location>
</feature>
<evidence type="ECO:0000256" key="1">
    <source>
        <dbReference type="ARBA" id="ARBA00004477"/>
    </source>
</evidence>
<dbReference type="GO" id="GO:0016125">
    <property type="term" value="P:sterol metabolic process"/>
    <property type="evidence" value="ECO:0000318"/>
    <property type="project" value="GO_Central"/>
</dbReference>
<evidence type="ECO:0000256" key="4">
    <source>
        <dbReference type="ARBA" id="ARBA00022692"/>
    </source>
</evidence>
<dbReference type="InParanoid" id="A0A0D1CXV0"/>
<keyword evidence="8 10" id="KW-0443">Lipid metabolism</keyword>
<comment type="function">
    <text evidence="10">Regulates also the sphingolipid metabolism.</text>
</comment>
<keyword evidence="10" id="KW-0333">Golgi apparatus</keyword>
<keyword evidence="6 10" id="KW-1133">Transmembrane helix</keyword>
<dbReference type="STRING" id="237631.A0A0D1CXV0"/>
<comment type="similarity">
    <text evidence="2 10">Belongs to the ARV1 family.</text>
</comment>
<feature type="transmembrane region" description="Helical" evidence="10">
    <location>
        <begin position="232"/>
        <end position="256"/>
    </location>
</feature>
<comment type="subcellular location">
    <subcellularLocation>
        <location evidence="1 10">Endoplasmic reticulum membrane</location>
        <topology evidence="1 10">Multi-pass membrane protein</topology>
    </subcellularLocation>
    <subcellularLocation>
        <location evidence="10">Golgi apparatus membrane</location>
        <topology evidence="10">Multi-pass membrane protein</topology>
    </subcellularLocation>
</comment>
<dbReference type="PANTHER" id="PTHR14467">
    <property type="entry name" value="ARV1"/>
    <property type="match status" value="1"/>
</dbReference>
<evidence type="ECO:0000256" key="2">
    <source>
        <dbReference type="ARBA" id="ARBA00009187"/>
    </source>
</evidence>
<evidence type="ECO:0000256" key="7">
    <source>
        <dbReference type="ARBA" id="ARBA00023055"/>
    </source>
</evidence>
<accession>A0A0D1CXV0</accession>
<evidence type="ECO:0000256" key="5">
    <source>
        <dbReference type="ARBA" id="ARBA00022824"/>
    </source>
</evidence>